<dbReference type="PANTHER" id="PTHR42781">
    <property type="entry name" value="SPERMIDINE/PUTRESCINE IMPORT ATP-BINDING PROTEIN POTA"/>
    <property type="match status" value="1"/>
</dbReference>
<dbReference type="InterPro" id="IPR027417">
    <property type="entry name" value="P-loop_NTPase"/>
</dbReference>
<sequence>MLKIKEVLFHISQRFTLGPIDLEIAQGEHVALIGESGCGKTTLLQLIYGLYDWDSGSISWNGQEVTGPKENLIPGMPYMKYLAQDFDLMPFTSVAENVNKFLSRLQPEASLQRTDELLEVVEMTALAKAKVKTLSGGQKQRVALAQTLAREPELLLLDEPFSHIDNFRKNKLRRRLFDYLKKQNITCIVATHDSTDVLAYMDRTIAMRGGKIIAHDKTDVLYNNPPSYYVGSLFDDINELPRSWFYEHFEGDETVLLYPHQIAVVENGISLTVTDIYFMGSHYLIVGNADDRTVLFNAQKSYPLQTVLHIGLKG</sequence>
<protein>
    <submittedName>
        <fullName evidence="5">ABC transporter ATP-binding protein</fullName>
    </submittedName>
</protein>
<feature type="domain" description="ABC transporter" evidence="4">
    <location>
        <begin position="2"/>
        <end position="234"/>
    </location>
</feature>
<evidence type="ECO:0000256" key="2">
    <source>
        <dbReference type="ARBA" id="ARBA00022741"/>
    </source>
</evidence>
<name>A0A3M0G1U1_9FLAO</name>
<accession>A0A3M0G1U1</accession>
<dbReference type="PANTHER" id="PTHR42781:SF4">
    <property type="entry name" value="SPERMIDINE_PUTRESCINE IMPORT ATP-BINDING PROTEIN POTA"/>
    <property type="match status" value="1"/>
</dbReference>
<dbReference type="SUPFAM" id="SSF52540">
    <property type="entry name" value="P-loop containing nucleoside triphosphate hydrolases"/>
    <property type="match status" value="1"/>
</dbReference>
<organism evidence="5 6">
    <name type="scientific">Dokdonia sinensis</name>
    <dbReference type="NCBI Taxonomy" id="2479847"/>
    <lineage>
        <taxon>Bacteria</taxon>
        <taxon>Pseudomonadati</taxon>
        <taxon>Bacteroidota</taxon>
        <taxon>Flavobacteriia</taxon>
        <taxon>Flavobacteriales</taxon>
        <taxon>Flavobacteriaceae</taxon>
        <taxon>Dokdonia</taxon>
    </lineage>
</organism>
<dbReference type="PROSITE" id="PS00211">
    <property type="entry name" value="ABC_TRANSPORTER_1"/>
    <property type="match status" value="1"/>
</dbReference>
<proteinExistence type="predicted"/>
<keyword evidence="6" id="KW-1185">Reference proteome</keyword>
<keyword evidence="2" id="KW-0547">Nucleotide-binding</keyword>
<keyword evidence="3 5" id="KW-0067">ATP-binding</keyword>
<dbReference type="GO" id="GO:0005524">
    <property type="term" value="F:ATP binding"/>
    <property type="evidence" value="ECO:0007669"/>
    <property type="project" value="UniProtKB-KW"/>
</dbReference>
<evidence type="ECO:0000313" key="5">
    <source>
        <dbReference type="EMBL" id="RMB58538.1"/>
    </source>
</evidence>
<dbReference type="Pfam" id="PF00005">
    <property type="entry name" value="ABC_tran"/>
    <property type="match status" value="1"/>
</dbReference>
<comment type="caution">
    <text evidence="5">The sequence shown here is derived from an EMBL/GenBank/DDBJ whole genome shotgun (WGS) entry which is preliminary data.</text>
</comment>
<dbReference type="RefSeq" id="WP_121917462.1">
    <property type="nucleotide sequence ID" value="NZ_REFV01000008.1"/>
</dbReference>
<dbReference type="Proteomes" id="UP000281985">
    <property type="component" value="Unassembled WGS sequence"/>
</dbReference>
<dbReference type="EMBL" id="REFV01000008">
    <property type="protein sequence ID" value="RMB58538.1"/>
    <property type="molecule type" value="Genomic_DNA"/>
</dbReference>
<evidence type="ECO:0000256" key="1">
    <source>
        <dbReference type="ARBA" id="ARBA00022448"/>
    </source>
</evidence>
<dbReference type="GO" id="GO:0016887">
    <property type="term" value="F:ATP hydrolysis activity"/>
    <property type="evidence" value="ECO:0007669"/>
    <property type="project" value="InterPro"/>
</dbReference>
<gene>
    <name evidence="5" type="ORF">EAX61_09550</name>
</gene>
<dbReference type="Gene3D" id="3.40.50.300">
    <property type="entry name" value="P-loop containing nucleotide triphosphate hydrolases"/>
    <property type="match status" value="1"/>
</dbReference>
<dbReference type="PROSITE" id="PS50893">
    <property type="entry name" value="ABC_TRANSPORTER_2"/>
    <property type="match status" value="1"/>
</dbReference>
<dbReference type="InterPro" id="IPR003593">
    <property type="entry name" value="AAA+_ATPase"/>
</dbReference>
<keyword evidence="1" id="KW-0813">Transport</keyword>
<dbReference type="InterPro" id="IPR050093">
    <property type="entry name" value="ABC_SmlMolc_Importer"/>
</dbReference>
<evidence type="ECO:0000256" key="3">
    <source>
        <dbReference type="ARBA" id="ARBA00022840"/>
    </source>
</evidence>
<evidence type="ECO:0000259" key="4">
    <source>
        <dbReference type="PROSITE" id="PS50893"/>
    </source>
</evidence>
<dbReference type="AlphaFoldDB" id="A0A3M0G1U1"/>
<evidence type="ECO:0000313" key="6">
    <source>
        <dbReference type="Proteomes" id="UP000281985"/>
    </source>
</evidence>
<dbReference type="InterPro" id="IPR003439">
    <property type="entry name" value="ABC_transporter-like_ATP-bd"/>
</dbReference>
<reference evidence="5 6" key="1">
    <citation type="submission" date="2018-10" db="EMBL/GenBank/DDBJ databases">
        <title>Dokdonia luteus sp. nov., isolated from sea water.</title>
        <authorList>
            <person name="Zhou L.Y."/>
            <person name="Du Z.J."/>
        </authorList>
    </citation>
    <scope>NUCLEOTIDE SEQUENCE [LARGE SCALE GENOMIC DNA]</scope>
    <source>
        <strain evidence="5 6">SH27</strain>
    </source>
</reference>
<dbReference type="SMART" id="SM00382">
    <property type="entry name" value="AAA"/>
    <property type="match status" value="1"/>
</dbReference>
<dbReference type="OrthoDB" id="9802264at2"/>
<dbReference type="InterPro" id="IPR017871">
    <property type="entry name" value="ABC_transporter-like_CS"/>
</dbReference>